<keyword evidence="4 7" id="KW-0812">Transmembrane</keyword>
<evidence type="ECO:0000313" key="9">
    <source>
        <dbReference type="EMBL" id="KAA6341838.1"/>
    </source>
</evidence>
<dbReference type="InterPro" id="IPR036259">
    <property type="entry name" value="MFS_trans_sf"/>
</dbReference>
<keyword evidence="6 7" id="KW-0472">Membrane</keyword>
<feature type="transmembrane region" description="Helical" evidence="7">
    <location>
        <begin position="335"/>
        <end position="355"/>
    </location>
</feature>
<dbReference type="PANTHER" id="PTHR48020">
    <property type="entry name" value="PROTON MYO-INOSITOL COTRANSPORTER"/>
    <property type="match status" value="1"/>
</dbReference>
<feature type="transmembrane region" description="Helical" evidence="7">
    <location>
        <begin position="146"/>
        <end position="166"/>
    </location>
</feature>
<evidence type="ECO:0000256" key="6">
    <source>
        <dbReference type="ARBA" id="ARBA00023136"/>
    </source>
</evidence>
<comment type="similarity">
    <text evidence="2">Belongs to the major facilitator superfamily. Sugar transporter (TC 2.A.1.1) family.</text>
</comment>
<dbReference type="InterPro" id="IPR003663">
    <property type="entry name" value="Sugar/inositol_transpt"/>
</dbReference>
<dbReference type="SUPFAM" id="SSF103473">
    <property type="entry name" value="MFS general substrate transporter"/>
    <property type="match status" value="1"/>
</dbReference>
<dbReference type="GO" id="GO:0022857">
    <property type="term" value="F:transmembrane transporter activity"/>
    <property type="evidence" value="ECO:0007669"/>
    <property type="project" value="InterPro"/>
</dbReference>
<accession>A0A5J4S7M6</accession>
<proteinExistence type="inferred from homology"/>
<feature type="transmembrane region" description="Helical" evidence="7">
    <location>
        <begin position="81"/>
        <end position="99"/>
    </location>
</feature>
<comment type="subcellular location">
    <subcellularLocation>
        <location evidence="1">Membrane</location>
        <topology evidence="1">Multi-pass membrane protein</topology>
    </subcellularLocation>
</comment>
<evidence type="ECO:0000256" key="7">
    <source>
        <dbReference type="SAM" id="Phobius"/>
    </source>
</evidence>
<dbReference type="PANTHER" id="PTHR48020:SF12">
    <property type="entry name" value="PROTON MYO-INOSITOL COTRANSPORTER"/>
    <property type="match status" value="1"/>
</dbReference>
<protein>
    <submittedName>
        <fullName evidence="9">D-xylose-proton symporter</fullName>
    </submittedName>
</protein>
<dbReference type="Gene3D" id="1.20.1250.20">
    <property type="entry name" value="MFS general substrate transporter like domains"/>
    <property type="match status" value="1"/>
</dbReference>
<feature type="transmembrane region" description="Helical" evidence="7">
    <location>
        <begin position="105"/>
        <end position="125"/>
    </location>
</feature>
<feature type="transmembrane region" description="Helical" evidence="7">
    <location>
        <begin position="52"/>
        <end position="74"/>
    </location>
</feature>
<feature type="transmembrane region" description="Helical" evidence="7">
    <location>
        <begin position="398"/>
        <end position="418"/>
    </location>
</feature>
<evidence type="ECO:0000256" key="3">
    <source>
        <dbReference type="ARBA" id="ARBA00022448"/>
    </source>
</evidence>
<feature type="transmembrane region" description="Helical" evidence="7">
    <location>
        <begin position="12"/>
        <end position="32"/>
    </location>
</feature>
<evidence type="ECO:0000256" key="2">
    <source>
        <dbReference type="ARBA" id="ARBA00010992"/>
    </source>
</evidence>
<name>A0A5J4S7M6_9ZZZZ</name>
<organism evidence="9">
    <name type="scientific">termite gut metagenome</name>
    <dbReference type="NCBI Taxonomy" id="433724"/>
    <lineage>
        <taxon>unclassified sequences</taxon>
        <taxon>metagenomes</taxon>
        <taxon>organismal metagenomes</taxon>
    </lineage>
</organism>
<keyword evidence="5 7" id="KW-1133">Transmembrane helix</keyword>
<dbReference type="InterPro" id="IPR020846">
    <property type="entry name" value="MFS_dom"/>
</dbReference>
<feature type="transmembrane region" description="Helical" evidence="7">
    <location>
        <begin position="186"/>
        <end position="208"/>
    </location>
</feature>
<dbReference type="InterPro" id="IPR050814">
    <property type="entry name" value="Myo-inositol_Transporter"/>
</dbReference>
<gene>
    <name evidence="9" type="ORF">EZS27_010382</name>
</gene>
<feature type="transmembrane region" description="Helical" evidence="7">
    <location>
        <begin position="430"/>
        <end position="448"/>
    </location>
</feature>
<evidence type="ECO:0000256" key="4">
    <source>
        <dbReference type="ARBA" id="ARBA00022692"/>
    </source>
</evidence>
<evidence type="ECO:0000256" key="1">
    <source>
        <dbReference type="ARBA" id="ARBA00004141"/>
    </source>
</evidence>
<dbReference type="PROSITE" id="PS00216">
    <property type="entry name" value="SUGAR_TRANSPORT_1"/>
    <property type="match status" value="1"/>
</dbReference>
<dbReference type="InterPro" id="IPR005829">
    <property type="entry name" value="Sugar_transporter_CS"/>
</dbReference>
<evidence type="ECO:0000259" key="8">
    <source>
        <dbReference type="PROSITE" id="PS50850"/>
    </source>
</evidence>
<feature type="transmembrane region" description="Helical" evidence="7">
    <location>
        <begin position="304"/>
        <end position="328"/>
    </location>
</feature>
<keyword evidence="3" id="KW-0813">Transport</keyword>
<dbReference type="Pfam" id="PF00083">
    <property type="entry name" value="Sugar_tr"/>
    <property type="match status" value="1"/>
</dbReference>
<dbReference type="PROSITE" id="PS00217">
    <property type="entry name" value="SUGAR_TRANSPORT_2"/>
    <property type="match status" value="1"/>
</dbReference>
<dbReference type="InterPro" id="IPR005828">
    <property type="entry name" value="MFS_sugar_transport-like"/>
</dbReference>
<dbReference type="GO" id="GO:0016020">
    <property type="term" value="C:membrane"/>
    <property type="evidence" value="ECO:0007669"/>
    <property type="project" value="UniProtKB-SubCell"/>
</dbReference>
<dbReference type="PRINTS" id="PR00171">
    <property type="entry name" value="SUGRTRNSPORT"/>
</dbReference>
<comment type="caution">
    <text evidence="9">The sequence shown here is derived from an EMBL/GenBank/DDBJ whole genome shotgun (WGS) entry which is preliminary data.</text>
</comment>
<feature type="transmembrane region" description="Helical" evidence="7">
    <location>
        <begin position="268"/>
        <end position="292"/>
    </location>
</feature>
<evidence type="ECO:0000256" key="5">
    <source>
        <dbReference type="ARBA" id="ARBA00022989"/>
    </source>
</evidence>
<sequence>MEKVKYNYGYIWLLTIAASMGGFLFGYDWVVVGGAKSFYEPFFGIENSPLQQGWGTSSALIGCMIGALFCFLTTERWGRKWLIAASGIIFIISAFGTALSDTFYWYNVFRIVGGFSIGITLNLSPVYISEMVPPHQRGKFVSINQLLINVGILTSQSINWSIAAAHDTGIGPDSVAFINEWNVQTGWRWMFGAVAVPSLIFFILMIIVPESVRWLVKNKQYDKAEKVLAKIGGGGYAKTEMEEIKKTVAKDDSRMNFGSLLEPKMMKILLLAFFIALLQQWSGMNVTFYYAADIFRQAGYDISGMMLNIAVIGLITVIFSGVAVLVVDKLGRKKLMLFGTLSMSLIYGVIGFLFLKEIKGIMIVAFTLLNVAVYSLTLAPVMWVILSEIFPNRIRGAAMSITAFVIWIGNFSLTFSFPTIRENLGWANNFWLYGVICLAGFVILYFILPETKNKTLEQIEKELVG</sequence>
<feature type="domain" description="Major facilitator superfamily (MFS) profile" evidence="8">
    <location>
        <begin position="14"/>
        <end position="452"/>
    </location>
</feature>
<dbReference type="EMBL" id="SNRY01000362">
    <property type="protein sequence ID" value="KAA6341838.1"/>
    <property type="molecule type" value="Genomic_DNA"/>
</dbReference>
<dbReference type="NCBIfam" id="TIGR00879">
    <property type="entry name" value="SP"/>
    <property type="match status" value="1"/>
</dbReference>
<dbReference type="PROSITE" id="PS50850">
    <property type="entry name" value="MFS"/>
    <property type="match status" value="1"/>
</dbReference>
<reference evidence="9" key="1">
    <citation type="submission" date="2019-03" db="EMBL/GenBank/DDBJ databases">
        <title>Single cell metagenomics reveals metabolic interactions within the superorganism composed of flagellate Streblomastix strix and complex community of Bacteroidetes bacteria on its surface.</title>
        <authorList>
            <person name="Treitli S.C."/>
            <person name="Kolisko M."/>
            <person name="Husnik F."/>
            <person name="Keeling P."/>
            <person name="Hampl V."/>
        </authorList>
    </citation>
    <scope>NUCLEOTIDE SEQUENCE</scope>
    <source>
        <strain evidence="9">STM</strain>
    </source>
</reference>
<dbReference type="AlphaFoldDB" id="A0A5J4S7M6"/>
<feature type="transmembrane region" description="Helical" evidence="7">
    <location>
        <begin position="361"/>
        <end position="386"/>
    </location>
</feature>